<keyword evidence="3" id="KW-0645">Protease</keyword>
<keyword evidence="3" id="KW-0031">Aminopeptidase</keyword>
<feature type="chain" id="PRO_5045772133" evidence="1">
    <location>
        <begin position="22"/>
        <end position="934"/>
    </location>
</feature>
<dbReference type="Pfam" id="PF01433">
    <property type="entry name" value="Peptidase_M1"/>
    <property type="match status" value="1"/>
</dbReference>
<sequence>MKAIKISIFFIFLSCYSFLQAQEDIFINAEFNPDENQVSVKQKILIHNTTNKPIDRIYLSDWNNSSSSKNSPLAIRYEEEYIQKMHFAKDKERGITTINSILSNNISLKYKRVEVDIIEVALENPLDKKQSIELILNYQLQLPSSKFNGFGIDNKQDIALKEWFIVPAKLNKNWEYYSNKDLDDLYFPNSNLYINLTFPKSYKITSDLDIQNITSNDSISKVLLKGVNRINTELYLSKNSNFSELKTENLSYISDIDNEGIGIGLKAVIHDKIDQFLIEKLGKYPHKKLILSELAYKNNPVYGLNQLPDFIRPYPDGFQYEVKILKTTIHNFLKNTVNTNPRKDFWLNDALETYLMYQYIEKYYPDMKILGTLSKIWGLRSFEIAKKKFNDQYDYTTQYMARINLGQAINTSKDSLLKFNQKIANKNKAGIGLVYLNDYLGKDIIPKTIKEFYLKNKTANIVSNDFFNAIQSKTDKDISWFISDFINTNNPIDYTILDAVEGAQTIQVQLKNRAQTTTPIAIYQIVDKKIVHKQYIDGFVGEKTVLIPNHQPDRLVLNYEEIVPEINQRNNTKTIKNHLFNKPLKFSFLKDAEAPKHNQAFYTPQLGFNLYDGLTPGMRFSNKAILKKPFTYSIKPTYGLRSKTLIGSASAIYTQFIKNKNLFSVDYALSYSTYHYQEGLRYQRFNPFIVFSFRNKNDLRDNFSQKIVARHVTVQQEQQSGIETDPNYSVFNLKYGLSNKNLLHFYSAGTDIQFAKRFGKISASFEWRRTFENNRQINARLFAGSFLYNNTNSDYFSFALDRPTDYLFDYDYLGRSESTGIYSQQIIIAEGGFKSKLLTPFANSWITTTNLNTNIWKYIFAYGDIGFVGNRNSTNFVYDSGIHLNLVPDYFELYFPVYSNLGWEVNQTKYQEKIRFKIVLTPKVLIGLFTRKWH</sequence>
<keyword evidence="3" id="KW-0378">Hydrolase</keyword>
<dbReference type="Gene3D" id="1.10.390.10">
    <property type="entry name" value="Neutral Protease Domain 2"/>
    <property type="match status" value="1"/>
</dbReference>
<evidence type="ECO:0000256" key="1">
    <source>
        <dbReference type="SAM" id="SignalP"/>
    </source>
</evidence>
<reference evidence="4" key="1">
    <citation type="journal article" date="2019" name="Int. J. Syst. Evol. Microbiol.">
        <title>The Global Catalogue of Microorganisms (GCM) 10K type strain sequencing project: providing services to taxonomists for standard genome sequencing and annotation.</title>
        <authorList>
            <consortium name="The Broad Institute Genomics Platform"/>
            <consortium name="The Broad Institute Genome Sequencing Center for Infectious Disease"/>
            <person name="Wu L."/>
            <person name="Ma J."/>
        </authorList>
    </citation>
    <scope>NUCLEOTIDE SEQUENCE [LARGE SCALE GENOMIC DNA]</scope>
    <source>
        <strain evidence="4">CCUG 62114</strain>
    </source>
</reference>
<dbReference type="Proteomes" id="UP001596997">
    <property type="component" value="Unassembled WGS sequence"/>
</dbReference>
<name>A0ABW3HYW0_9FLAO</name>
<comment type="caution">
    <text evidence="3">The sequence shown here is derived from an EMBL/GenBank/DDBJ whole genome shotgun (WGS) entry which is preliminary data.</text>
</comment>
<accession>A0ABW3HYW0</accession>
<dbReference type="GO" id="GO:0004177">
    <property type="term" value="F:aminopeptidase activity"/>
    <property type="evidence" value="ECO:0007669"/>
    <property type="project" value="UniProtKB-KW"/>
</dbReference>
<dbReference type="InterPro" id="IPR027268">
    <property type="entry name" value="Peptidase_M4/M1_CTD_sf"/>
</dbReference>
<dbReference type="SUPFAM" id="SSF55486">
    <property type="entry name" value="Metalloproteases ('zincins'), catalytic domain"/>
    <property type="match status" value="1"/>
</dbReference>
<organism evidence="3 4">
    <name type="scientific">Pseudofulvibacter geojedonensis</name>
    <dbReference type="NCBI Taxonomy" id="1123758"/>
    <lineage>
        <taxon>Bacteria</taxon>
        <taxon>Pseudomonadati</taxon>
        <taxon>Bacteroidota</taxon>
        <taxon>Flavobacteriia</taxon>
        <taxon>Flavobacteriales</taxon>
        <taxon>Flavobacteriaceae</taxon>
        <taxon>Pseudofulvibacter</taxon>
    </lineage>
</organism>
<proteinExistence type="predicted"/>
<evidence type="ECO:0000259" key="2">
    <source>
        <dbReference type="Pfam" id="PF01433"/>
    </source>
</evidence>
<evidence type="ECO:0000313" key="4">
    <source>
        <dbReference type="Proteomes" id="UP001596997"/>
    </source>
</evidence>
<keyword evidence="1" id="KW-0732">Signal</keyword>
<dbReference type="InterPro" id="IPR014782">
    <property type="entry name" value="Peptidase_M1_dom"/>
</dbReference>
<dbReference type="EMBL" id="JBHTJM010000002">
    <property type="protein sequence ID" value="MFD0962728.1"/>
    <property type="molecule type" value="Genomic_DNA"/>
</dbReference>
<feature type="domain" description="Peptidase M1 membrane alanine aminopeptidase" evidence="2">
    <location>
        <begin position="329"/>
        <end position="484"/>
    </location>
</feature>
<feature type="signal peptide" evidence="1">
    <location>
        <begin position="1"/>
        <end position="21"/>
    </location>
</feature>
<dbReference type="RefSeq" id="WP_377712687.1">
    <property type="nucleotide sequence ID" value="NZ_JBHTJM010000002.1"/>
</dbReference>
<keyword evidence="4" id="KW-1185">Reference proteome</keyword>
<gene>
    <name evidence="3" type="ORF">ACFQ1O_01770</name>
</gene>
<evidence type="ECO:0000313" key="3">
    <source>
        <dbReference type="EMBL" id="MFD0962728.1"/>
    </source>
</evidence>
<protein>
    <submittedName>
        <fullName evidence="3">M1 family aminopeptidase</fullName>
    </submittedName>
</protein>